<keyword evidence="4" id="KW-1185">Reference proteome</keyword>
<protein>
    <submittedName>
        <fullName evidence="3">Uncharacterized protein</fullName>
    </submittedName>
</protein>
<gene>
    <name evidence="3" type="ORF">Ctob_011023</name>
</gene>
<evidence type="ECO:0000256" key="2">
    <source>
        <dbReference type="SAM" id="MobiDB-lite"/>
    </source>
</evidence>
<feature type="coiled-coil region" evidence="1">
    <location>
        <begin position="265"/>
        <end position="348"/>
    </location>
</feature>
<dbReference type="Proteomes" id="UP000037460">
    <property type="component" value="Unassembled WGS sequence"/>
</dbReference>
<sequence>MALALANSDTLGLGSADTAALFHQIVFESKIYSALHGCIFASLNHAFRTWRWMVGSEAEGWRREVDSLHSKLIALEKREAAAVDVIVNPRTTEGKEGVKKSTSRELAAFRNAREQLAREAASVTADVGSNSSSSGETPSIGRKGAVDGEPTAAAVGAAADAEVQRAHAMASAWESALRHVLRALDPDSEERRIAEPVPLPSNLFSGSCSLGAADLTGRCVESIRSWAGETRRLATTVQSERLAAAQAAEAAGVSHSRCAKLGTRVQTLEAQSQLAEAKATKAQAALRAKDEELLALEAELRAQIQTNERQGEEGEELSLQVESLQARLAVAEERAAEMEGAAELARRELPGL</sequence>
<evidence type="ECO:0000256" key="1">
    <source>
        <dbReference type="SAM" id="Coils"/>
    </source>
</evidence>
<keyword evidence="1" id="KW-0175">Coiled coil</keyword>
<feature type="coiled-coil region" evidence="1">
    <location>
        <begin position="58"/>
        <end position="119"/>
    </location>
</feature>
<evidence type="ECO:0000313" key="3">
    <source>
        <dbReference type="EMBL" id="KOO23278.1"/>
    </source>
</evidence>
<accession>A0A0M0JAM4</accession>
<feature type="non-terminal residue" evidence="3">
    <location>
        <position position="352"/>
    </location>
</feature>
<feature type="region of interest" description="Disordered" evidence="2">
    <location>
        <begin position="120"/>
        <end position="147"/>
    </location>
</feature>
<organism evidence="3 4">
    <name type="scientific">Chrysochromulina tobinii</name>
    <dbReference type="NCBI Taxonomy" id="1460289"/>
    <lineage>
        <taxon>Eukaryota</taxon>
        <taxon>Haptista</taxon>
        <taxon>Haptophyta</taxon>
        <taxon>Prymnesiophyceae</taxon>
        <taxon>Prymnesiales</taxon>
        <taxon>Chrysochromulinaceae</taxon>
        <taxon>Chrysochromulina</taxon>
    </lineage>
</organism>
<dbReference type="AlphaFoldDB" id="A0A0M0JAM4"/>
<reference evidence="4" key="1">
    <citation type="journal article" date="2015" name="PLoS Genet.">
        <title>Genome Sequence and Transcriptome Analyses of Chrysochromulina tobin: Metabolic Tools for Enhanced Algal Fitness in the Prominent Order Prymnesiales (Haptophyceae).</title>
        <authorList>
            <person name="Hovde B.T."/>
            <person name="Deodato C.R."/>
            <person name="Hunsperger H.M."/>
            <person name="Ryken S.A."/>
            <person name="Yost W."/>
            <person name="Jha R.K."/>
            <person name="Patterson J."/>
            <person name="Monnat R.J. Jr."/>
            <person name="Barlow S.B."/>
            <person name="Starkenburg S.R."/>
            <person name="Cattolico R.A."/>
        </authorList>
    </citation>
    <scope>NUCLEOTIDE SEQUENCE</scope>
    <source>
        <strain evidence="4">CCMP291</strain>
    </source>
</reference>
<dbReference type="EMBL" id="JWZX01003206">
    <property type="protein sequence ID" value="KOO23278.1"/>
    <property type="molecule type" value="Genomic_DNA"/>
</dbReference>
<comment type="caution">
    <text evidence="3">The sequence shown here is derived from an EMBL/GenBank/DDBJ whole genome shotgun (WGS) entry which is preliminary data.</text>
</comment>
<proteinExistence type="predicted"/>
<evidence type="ECO:0000313" key="4">
    <source>
        <dbReference type="Proteomes" id="UP000037460"/>
    </source>
</evidence>
<name>A0A0M0JAM4_9EUKA</name>